<feature type="domain" description="TonB-dependent receptor plug" evidence="9">
    <location>
        <begin position="119"/>
        <end position="220"/>
    </location>
</feature>
<dbReference type="InterPro" id="IPR012910">
    <property type="entry name" value="Plug_dom"/>
</dbReference>
<feature type="chain" id="PRO_5003942323" evidence="8">
    <location>
        <begin position="20"/>
        <end position="1068"/>
    </location>
</feature>
<keyword evidence="6 7" id="KW-0998">Cell outer membrane</keyword>
<dbReference type="InterPro" id="IPR008969">
    <property type="entry name" value="CarboxyPept-like_regulatory"/>
</dbReference>
<dbReference type="RefSeq" id="WP_015268083.1">
    <property type="nucleotide sequence ID" value="NC_019904.1"/>
</dbReference>
<evidence type="ECO:0000313" key="11">
    <source>
        <dbReference type="Proteomes" id="UP000010796"/>
    </source>
</evidence>
<dbReference type="Gene3D" id="2.170.130.10">
    <property type="entry name" value="TonB-dependent receptor, plug domain"/>
    <property type="match status" value="1"/>
</dbReference>
<evidence type="ECO:0000256" key="7">
    <source>
        <dbReference type="PROSITE-ProRule" id="PRU01360"/>
    </source>
</evidence>
<evidence type="ECO:0000256" key="2">
    <source>
        <dbReference type="ARBA" id="ARBA00022448"/>
    </source>
</evidence>
<dbReference type="PROSITE" id="PS52016">
    <property type="entry name" value="TONB_DEPENDENT_REC_3"/>
    <property type="match status" value="1"/>
</dbReference>
<dbReference type="InterPro" id="IPR039426">
    <property type="entry name" value="TonB-dep_rcpt-like"/>
</dbReference>
<name>L0G4V3_ECHVK</name>
<keyword evidence="11" id="KW-1185">Reference proteome</keyword>
<protein>
    <submittedName>
        <fullName evidence="10">TonB-linked outer membrane protein, SusC/RagA family</fullName>
    </submittedName>
</protein>
<dbReference type="InterPro" id="IPR023997">
    <property type="entry name" value="TonB-dep_OMP_SusC/RagA_CS"/>
</dbReference>
<evidence type="ECO:0000259" key="9">
    <source>
        <dbReference type="Pfam" id="PF07715"/>
    </source>
</evidence>
<keyword evidence="2 7" id="KW-0813">Transport</keyword>
<gene>
    <name evidence="10" type="ordered locus">Echvi_4373</name>
</gene>
<keyword evidence="5 7" id="KW-0472">Membrane</keyword>
<dbReference type="EMBL" id="CP003346">
    <property type="protein sequence ID" value="AGA80557.1"/>
    <property type="molecule type" value="Genomic_DNA"/>
</dbReference>
<evidence type="ECO:0000313" key="10">
    <source>
        <dbReference type="EMBL" id="AGA80557.1"/>
    </source>
</evidence>
<evidence type="ECO:0000256" key="8">
    <source>
        <dbReference type="SAM" id="SignalP"/>
    </source>
</evidence>
<dbReference type="Pfam" id="PF13715">
    <property type="entry name" value="CarbopepD_reg_2"/>
    <property type="match status" value="1"/>
</dbReference>
<dbReference type="InterPro" id="IPR036942">
    <property type="entry name" value="Beta-barrel_TonB_sf"/>
</dbReference>
<feature type="signal peptide" evidence="8">
    <location>
        <begin position="1"/>
        <end position="19"/>
    </location>
</feature>
<evidence type="ECO:0000256" key="1">
    <source>
        <dbReference type="ARBA" id="ARBA00004571"/>
    </source>
</evidence>
<proteinExistence type="inferred from homology"/>
<reference evidence="11" key="1">
    <citation type="submission" date="2012-02" db="EMBL/GenBank/DDBJ databases">
        <title>The complete genome of Echinicola vietnamensis DSM 17526.</title>
        <authorList>
            <person name="Lucas S."/>
            <person name="Copeland A."/>
            <person name="Lapidus A."/>
            <person name="Glavina del Rio T."/>
            <person name="Dalin E."/>
            <person name="Tice H."/>
            <person name="Bruce D."/>
            <person name="Goodwin L."/>
            <person name="Pitluck S."/>
            <person name="Peters L."/>
            <person name="Ovchinnikova G."/>
            <person name="Teshima H."/>
            <person name="Kyrpides N."/>
            <person name="Mavromatis K."/>
            <person name="Ivanova N."/>
            <person name="Brettin T."/>
            <person name="Detter J.C."/>
            <person name="Han C."/>
            <person name="Larimer F."/>
            <person name="Land M."/>
            <person name="Hauser L."/>
            <person name="Markowitz V."/>
            <person name="Cheng J.-F."/>
            <person name="Hugenholtz P."/>
            <person name="Woyke T."/>
            <person name="Wu D."/>
            <person name="Brambilla E."/>
            <person name="Klenk H.-P."/>
            <person name="Eisen J.A."/>
        </authorList>
    </citation>
    <scope>NUCLEOTIDE SEQUENCE [LARGE SCALE GENOMIC DNA]</scope>
    <source>
        <strain evidence="11">DSM 17526 / LMG 23754 / KMM 6221</strain>
    </source>
</reference>
<evidence type="ECO:0000256" key="3">
    <source>
        <dbReference type="ARBA" id="ARBA00022452"/>
    </source>
</evidence>
<dbReference type="NCBIfam" id="TIGR04056">
    <property type="entry name" value="OMP_RagA_SusC"/>
    <property type="match status" value="1"/>
</dbReference>
<comment type="subcellular location">
    <subcellularLocation>
        <location evidence="1 7">Cell outer membrane</location>
        <topology evidence="1 7">Multi-pass membrane protein</topology>
    </subcellularLocation>
</comment>
<dbReference type="PATRIC" id="fig|926556.3.peg.4618"/>
<dbReference type="OrthoDB" id="9768177at2"/>
<dbReference type="AlphaFoldDB" id="L0G4V3"/>
<dbReference type="KEGG" id="evi:Echvi_4373"/>
<dbReference type="Proteomes" id="UP000010796">
    <property type="component" value="Chromosome"/>
</dbReference>
<evidence type="ECO:0000256" key="4">
    <source>
        <dbReference type="ARBA" id="ARBA00022692"/>
    </source>
</evidence>
<dbReference type="SUPFAM" id="SSF49464">
    <property type="entry name" value="Carboxypeptidase regulatory domain-like"/>
    <property type="match status" value="1"/>
</dbReference>
<dbReference type="SUPFAM" id="SSF56935">
    <property type="entry name" value="Porins"/>
    <property type="match status" value="1"/>
</dbReference>
<sequence length="1068" mass="118446">MKRYILIAYFFFWAMDTMAQETLTGSVKDVQGTPLFGAVVQVVGSNNGAVTNESGTFSLVLPPGEHRLSVSFLGYEKQVKKINVPISGQPEFVLEPDGLDMDAVEVVSTGYQQVAKERATGSFVQLDSTLVNRPVSTDVLDRLADVTPGLVFNRTGPDSDAISIRGRSTLFSNTQPLIVVDGFPYDGPIGSINPNDVATINVLRDAAAASIWGVRAGNGVIVITTKKGKAGGGIKVSANSNLTIGERFDPYYLPVMDVGDFIDTELDLFEKGYYVSMENSARKTALSPVVETLIAARDGVISPEEATSTIQAFRRQDVREDFLREFYRRPVNQQYAMNISGGDEYQDYYLSAGWDRNLEGNIGDGKERMTIGGKHHLEMGGGKLQLNTGIYYVKSKNARNGLAYGEMKQSANDVLPPYTTFRDENGDPLPVTKDYRTGFLEAAHEEGLLDWTYVPLKDVSERSNVLTGSDIRMNAGVVYSPVEGLKMGLSYQYWSNQQEVTQHYTADSYYARDLINQYTQVSESGQLTRIIPLGGILDHSSTSSDSHHGRAQISYAAEGESGEWTSIAGAEIKSQNSRSMGNRFYGYNARVGSIAQMDYVNPYPVYYYPAARLRIPYLDNIGGAIDRYVSYYLNTAYTHKDKYTISASARKDASNLFGVDANQKGVPLWSTGLAWTLSDEGFYPAANWLPYVKLRMSYGYNGNIDKGISAYTTALRRNNSSITGLPTAIVVNPPNPSLKWERIKIVNIGVDWASRDDRFSGSIEYYSKHGLDLIGDTPYPPSTGISEFRGNTADTRTRGIDASFTTVVLDKGIKWKINNFHSWVKEEVGDYSLEGPVNQYLSRGMGSQQDTPIPLSGKPLYAIYSYEWAGLDPQTGDPMGWVDGEPSTDYRAIITGASPQSLTYHGPSRPTHFGAVRNDLRWKGLSLSINISYRLGYYYRKESVRYATVLSGQGGHGDFAIRWKEEGDERFTHVPSLPERTDANRDNFYSYSSVLVERGDHVRLQDVRLGYGLETGLFPNMPFRHAEIYLYANNLGILWKAAKDDPLDPDFRNARPLSSISMGVRIDL</sequence>
<evidence type="ECO:0000256" key="6">
    <source>
        <dbReference type="ARBA" id="ARBA00023237"/>
    </source>
</evidence>
<keyword evidence="3 7" id="KW-1134">Transmembrane beta strand</keyword>
<comment type="similarity">
    <text evidence="7">Belongs to the TonB-dependent receptor family.</text>
</comment>
<dbReference type="HOGENOM" id="CLU_004317_0_1_10"/>
<organism evidence="10 11">
    <name type="scientific">Echinicola vietnamensis (strain DSM 17526 / LMG 23754 / KMM 6221)</name>
    <dbReference type="NCBI Taxonomy" id="926556"/>
    <lineage>
        <taxon>Bacteria</taxon>
        <taxon>Pseudomonadati</taxon>
        <taxon>Bacteroidota</taxon>
        <taxon>Cytophagia</taxon>
        <taxon>Cytophagales</taxon>
        <taxon>Cyclobacteriaceae</taxon>
        <taxon>Echinicola</taxon>
    </lineage>
</organism>
<dbReference type="GO" id="GO:0009279">
    <property type="term" value="C:cell outer membrane"/>
    <property type="evidence" value="ECO:0007669"/>
    <property type="project" value="UniProtKB-SubCell"/>
</dbReference>
<accession>L0G4V3</accession>
<dbReference type="NCBIfam" id="TIGR04057">
    <property type="entry name" value="SusC_RagA_signa"/>
    <property type="match status" value="1"/>
</dbReference>
<dbReference type="Gene3D" id="2.40.170.20">
    <property type="entry name" value="TonB-dependent receptor, beta-barrel domain"/>
    <property type="match status" value="1"/>
</dbReference>
<evidence type="ECO:0000256" key="5">
    <source>
        <dbReference type="ARBA" id="ARBA00023136"/>
    </source>
</evidence>
<dbReference type="eggNOG" id="COG4771">
    <property type="taxonomic scope" value="Bacteria"/>
</dbReference>
<dbReference type="InterPro" id="IPR037066">
    <property type="entry name" value="Plug_dom_sf"/>
</dbReference>
<dbReference type="InterPro" id="IPR023996">
    <property type="entry name" value="TonB-dep_OMP_SusC/RagA"/>
</dbReference>
<dbReference type="Pfam" id="PF07715">
    <property type="entry name" value="Plug"/>
    <property type="match status" value="1"/>
</dbReference>
<keyword evidence="8" id="KW-0732">Signal</keyword>
<dbReference type="STRING" id="926556.Echvi_4373"/>
<dbReference type="Gene3D" id="2.60.40.1120">
    <property type="entry name" value="Carboxypeptidase-like, regulatory domain"/>
    <property type="match status" value="1"/>
</dbReference>
<keyword evidence="4 7" id="KW-0812">Transmembrane</keyword>